<feature type="non-terminal residue" evidence="1">
    <location>
        <position position="1"/>
    </location>
</feature>
<comment type="caution">
    <text evidence="1">The sequence shown here is derived from an EMBL/GenBank/DDBJ whole genome shotgun (WGS) entry which is preliminary data.</text>
</comment>
<sequence length="227" mass="25152">VDPLTEKYYEMSPYTYCGNNPIKYIDPTGADMVIWYGDENGKQRYFMFNGINATQAPQNSFVKDVITAYNYNVANGGGENMQAIATDKKMRIGVVETGYDNVYLPNANAIRFNPTAGLKLDDGNILSPATGLEHEAAHAVNNKKGVDSKIDNKYGTTEERSVIKGAELKTAKANGELPANHPGRKSHADGQWVVTRSVISNKEFSTKSSEELRKKIKEFRNSYTPEP</sequence>
<dbReference type="PATRIC" id="fig|997874.3.peg.5432"/>
<dbReference type="HOGENOM" id="CLU_1216926_0_0_10"/>
<evidence type="ECO:0008006" key="3">
    <source>
        <dbReference type="Google" id="ProtNLM"/>
    </source>
</evidence>
<evidence type="ECO:0000313" key="2">
    <source>
        <dbReference type="Proteomes" id="UP000003741"/>
    </source>
</evidence>
<gene>
    <name evidence="1" type="ORF">HMPREF1062_05293</name>
</gene>
<evidence type="ECO:0000313" key="1">
    <source>
        <dbReference type="EMBL" id="EIY22411.1"/>
    </source>
</evidence>
<keyword evidence="2" id="KW-1185">Reference proteome</keyword>
<accession>I9Q033</accession>
<organism evidence="1 2">
    <name type="scientific">Bacteroides cellulosilyticus CL02T12C19</name>
    <dbReference type="NCBI Taxonomy" id="997874"/>
    <lineage>
        <taxon>Bacteria</taxon>
        <taxon>Pseudomonadati</taxon>
        <taxon>Bacteroidota</taxon>
        <taxon>Bacteroidia</taxon>
        <taxon>Bacteroidales</taxon>
        <taxon>Bacteroidaceae</taxon>
        <taxon>Bacteroides</taxon>
    </lineage>
</organism>
<dbReference type="Proteomes" id="UP000003741">
    <property type="component" value="Unassembled WGS sequence"/>
</dbReference>
<proteinExistence type="predicted"/>
<protein>
    <recommendedName>
        <fullName evidence="3">RHS repeat-associated core domain-containing protein</fullName>
    </recommendedName>
</protein>
<dbReference type="AlphaFoldDB" id="I9Q033"/>
<dbReference type="EMBL" id="AGXG01000112">
    <property type="protein sequence ID" value="EIY22411.1"/>
    <property type="molecule type" value="Genomic_DNA"/>
</dbReference>
<dbReference type="Gene3D" id="2.180.10.10">
    <property type="entry name" value="RHS repeat-associated core"/>
    <property type="match status" value="1"/>
</dbReference>
<name>I9Q033_9BACE</name>
<reference evidence="1 2" key="1">
    <citation type="submission" date="2012-02" db="EMBL/GenBank/DDBJ databases">
        <title>The Genome Sequence of Bacteroides cellulosilyticus CL02T12C19.</title>
        <authorList>
            <consortium name="The Broad Institute Genome Sequencing Platform"/>
            <person name="Earl A."/>
            <person name="Ward D."/>
            <person name="Feldgarden M."/>
            <person name="Gevers D."/>
            <person name="Zitomersky N.L."/>
            <person name="Coyne M.J."/>
            <person name="Comstock L.E."/>
            <person name="Young S.K."/>
            <person name="Zeng Q."/>
            <person name="Gargeya S."/>
            <person name="Fitzgerald M."/>
            <person name="Haas B."/>
            <person name="Abouelleil A."/>
            <person name="Alvarado L."/>
            <person name="Arachchi H.M."/>
            <person name="Berlin A."/>
            <person name="Chapman S.B."/>
            <person name="Gearin G."/>
            <person name="Goldberg J."/>
            <person name="Griggs A."/>
            <person name="Gujja S."/>
            <person name="Hansen M."/>
            <person name="Heiman D."/>
            <person name="Howarth C."/>
            <person name="Larimer J."/>
            <person name="Lui A."/>
            <person name="MacDonald P.J.P."/>
            <person name="McCowen C."/>
            <person name="Montmayeur A."/>
            <person name="Murphy C."/>
            <person name="Neiman D."/>
            <person name="Pearson M."/>
            <person name="Priest M."/>
            <person name="Roberts A."/>
            <person name="Saif S."/>
            <person name="Shea T."/>
            <person name="Sisk P."/>
            <person name="Stolte C."/>
            <person name="Sykes S."/>
            <person name="Wortman J."/>
            <person name="Nusbaum C."/>
            <person name="Birren B."/>
        </authorList>
    </citation>
    <scope>NUCLEOTIDE SEQUENCE [LARGE SCALE GENOMIC DNA]</scope>
    <source>
        <strain evidence="1 2">CL02T12C19</strain>
    </source>
</reference>